<feature type="chain" id="PRO_5025552414" evidence="2">
    <location>
        <begin position="29"/>
        <end position="659"/>
    </location>
</feature>
<dbReference type="InterPro" id="IPR053169">
    <property type="entry name" value="MUG_Protein"/>
</dbReference>
<dbReference type="InterPro" id="IPR005198">
    <property type="entry name" value="Glyco_hydro_76"/>
</dbReference>
<keyword evidence="3" id="KW-0378">Hydrolase</keyword>
<dbReference type="SUPFAM" id="SSF48208">
    <property type="entry name" value="Six-hairpin glycosidases"/>
    <property type="match status" value="1"/>
</dbReference>
<dbReference type="Proteomes" id="UP000800200">
    <property type="component" value="Unassembled WGS sequence"/>
</dbReference>
<reference evidence="3" key="1">
    <citation type="journal article" date="2020" name="Stud. Mycol.">
        <title>101 Dothideomycetes genomes: a test case for predicting lifestyles and emergence of pathogens.</title>
        <authorList>
            <person name="Haridas S."/>
            <person name="Albert R."/>
            <person name="Binder M."/>
            <person name="Bloem J."/>
            <person name="Labutti K."/>
            <person name="Salamov A."/>
            <person name="Andreopoulos B."/>
            <person name="Baker S."/>
            <person name="Barry K."/>
            <person name="Bills G."/>
            <person name="Bluhm B."/>
            <person name="Cannon C."/>
            <person name="Castanera R."/>
            <person name="Culley D."/>
            <person name="Daum C."/>
            <person name="Ezra D."/>
            <person name="Gonzalez J."/>
            <person name="Henrissat B."/>
            <person name="Kuo A."/>
            <person name="Liang C."/>
            <person name="Lipzen A."/>
            <person name="Lutzoni F."/>
            <person name="Magnuson J."/>
            <person name="Mondo S."/>
            <person name="Nolan M."/>
            <person name="Ohm R."/>
            <person name="Pangilinan J."/>
            <person name="Park H.-J."/>
            <person name="Ramirez L."/>
            <person name="Alfaro M."/>
            <person name="Sun H."/>
            <person name="Tritt A."/>
            <person name="Yoshinaga Y."/>
            <person name="Zwiers L.-H."/>
            <person name="Turgeon B."/>
            <person name="Goodwin S."/>
            <person name="Spatafora J."/>
            <person name="Crous P."/>
            <person name="Grigoriev I."/>
        </authorList>
    </citation>
    <scope>NUCLEOTIDE SEQUENCE</scope>
    <source>
        <strain evidence="3">CBS 207.26</strain>
    </source>
</reference>
<dbReference type="Pfam" id="PF03663">
    <property type="entry name" value="Glyco_hydro_76"/>
    <property type="match status" value="1"/>
</dbReference>
<accession>A0A6A6E5T2</accession>
<gene>
    <name evidence="3" type="ORF">K469DRAFT_686908</name>
</gene>
<dbReference type="EMBL" id="ML994629">
    <property type="protein sequence ID" value="KAF2186513.1"/>
    <property type="molecule type" value="Genomic_DNA"/>
</dbReference>
<evidence type="ECO:0000313" key="3">
    <source>
        <dbReference type="EMBL" id="KAF2186513.1"/>
    </source>
</evidence>
<feature type="signal peptide" evidence="2">
    <location>
        <begin position="1"/>
        <end position="28"/>
    </location>
</feature>
<dbReference type="PANTHER" id="PTHR47791">
    <property type="entry name" value="MEIOTICALLY UP-REGULATED GENE 191 PROTEIN"/>
    <property type="match status" value="1"/>
</dbReference>
<dbReference type="OrthoDB" id="4104179at2759"/>
<evidence type="ECO:0000313" key="4">
    <source>
        <dbReference type="Proteomes" id="UP000800200"/>
    </source>
</evidence>
<keyword evidence="4" id="KW-1185">Reference proteome</keyword>
<dbReference type="AlphaFoldDB" id="A0A6A6E5T2"/>
<organism evidence="3 4">
    <name type="scientific">Zopfia rhizophila CBS 207.26</name>
    <dbReference type="NCBI Taxonomy" id="1314779"/>
    <lineage>
        <taxon>Eukaryota</taxon>
        <taxon>Fungi</taxon>
        <taxon>Dikarya</taxon>
        <taxon>Ascomycota</taxon>
        <taxon>Pezizomycotina</taxon>
        <taxon>Dothideomycetes</taxon>
        <taxon>Dothideomycetes incertae sedis</taxon>
        <taxon>Zopfiaceae</taxon>
        <taxon>Zopfia</taxon>
    </lineage>
</organism>
<dbReference type="InterPro" id="IPR008928">
    <property type="entry name" value="6-hairpin_glycosidase_sf"/>
</dbReference>
<dbReference type="Gene3D" id="1.50.10.20">
    <property type="match status" value="1"/>
</dbReference>
<evidence type="ECO:0000256" key="2">
    <source>
        <dbReference type="SAM" id="SignalP"/>
    </source>
</evidence>
<protein>
    <submittedName>
        <fullName evidence="3">Glycoside hydrolase family 76 protein</fullName>
    </submittedName>
</protein>
<dbReference type="GO" id="GO:0016787">
    <property type="term" value="F:hydrolase activity"/>
    <property type="evidence" value="ECO:0007669"/>
    <property type="project" value="UniProtKB-KW"/>
</dbReference>
<name>A0A6A6E5T2_9PEZI</name>
<feature type="region of interest" description="Disordered" evidence="1">
    <location>
        <begin position="445"/>
        <end position="475"/>
    </location>
</feature>
<keyword evidence="2" id="KW-0732">Signal</keyword>
<sequence>MVFRVTYSRRSAWTILLLLGSFILLASALQKIESPVLPLLDYDSGYETENQHAFRPHRPTFPEQSPADFDQTSADLDTSDGNQRLDASAVANVLQELHNALDTMQQEYFSLWLGKWTTAIDWTAAVIGTHLSAALFSLSHSLSYTMPGTFNKRNKLDVEAQMVENEINKYFSQSITYFFGEDHFAIRNQAYDDMLWVVLGWLESIQFITTHSERHYPLSSGPSNGESEWHGKQFTPAFAHRARIFYELASKGWDWKLCGGGMNWNPHTKLPYKNAITNELFISASIGMYLHFPGDTNCSPFMGGMDSGAHPNYTALGLDGNGDASACPSFTPKATYDPVYLQAAINGYDWLKGSNMTNEQGLYVDGFHITDYGHNGSIGTGKCDERNEMVYTYNQGVLLSGLHSLWEGTGKLFYLEDGHRLIRNVIRATGWKDSLLPTISFSATPKNRQSYRRQQRRPLDTTTTTLKRQEQTNPPLDWSGLGAHGILSEACDPFGTCSQNGQTFKSIFMHHLTRFCSPLPTTAASPGHTYSASREIAALHRRSCNEYAAWVVHNAHSALKNRDKKGRFGGWWGAHEYDEDGKVPDKRDAQRVIPVNATDYRNSLDGDPAGEVEIRGIVGANGDLNDRGRGRTVETQGGGVAVVRAMWEFLRWYDDGDVW</sequence>
<evidence type="ECO:0000256" key="1">
    <source>
        <dbReference type="SAM" id="MobiDB-lite"/>
    </source>
</evidence>
<dbReference type="GO" id="GO:0005975">
    <property type="term" value="P:carbohydrate metabolic process"/>
    <property type="evidence" value="ECO:0007669"/>
    <property type="project" value="InterPro"/>
</dbReference>
<proteinExistence type="predicted"/>
<feature type="region of interest" description="Disordered" evidence="1">
    <location>
        <begin position="55"/>
        <end position="76"/>
    </location>
</feature>
<dbReference type="PANTHER" id="PTHR47791:SF2">
    <property type="entry name" value="ENDO MANNANASE, GH76 FAMILY (EUROFUNG)"/>
    <property type="match status" value="1"/>
</dbReference>